<protein>
    <recommendedName>
        <fullName evidence="1">N-acetyltransferase domain-containing protein</fullName>
    </recommendedName>
</protein>
<dbReference type="Pfam" id="PF14542">
    <property type="entry name" value="Acetyltransf_CG"/>
    <property type="match status" value="1"/>
</dbReference>
<reference evidence="2 3" key="1">
    <citation type="submission" date="2018-06" db="EMBL/GenBank/DDBJ databases">
        <authorList>
            <consortium name="Pathogen Informatics"/>
            <person name="Doyle S."/>
        </authorList>
    </citation>
    <scope>NUCLEOTIDE SEQUENCE [LARGE SCALE GENOMIC DNA]</scope>
    <source>
        <strain evidence="2 3">NCTC13100</strain>
    </source>
</reference>
<dbReference type="PANTHER" id="PTHR31435:SF10">
    <property type="entry name" value="BSR4717 PROTEIN"/>
    <property type="match status" value="1"/>
</dbReference>
<dbReference type="Gene3D" id="3.40.630.30">
    <property type="match status" value="1"/>
</dbReference>
<dbReference type="EMBL" id="UGTI01000001">
    <property type="protein sequence ID" value="SUB77372.1"/>
    <property type="molecule type" value="Genomic_DNA"/>
</dbReference>
<dbReference type="PANTHER" id="PTHR31435">
    <property type="entry name" value="PROTEIN NATD1"/>
    <property type="match status" value="1"/>
</dbReference>
<dbReference type="RefSeq" id="WP_018361309.1">
    <property type="nucleotide sequence ID" value="NZ_UGTI01000001.1"/>
</dbReference>
<proteinExistence type="predicted"/>
<dbReference type="Proteomes" id="UP000254263">
    <property type="component" value="Unassembled WGS sequence"/>
</dbReference>
<gene>
    <name evidence="2" type="ORF">NCTC13100_00493</name>
</gene>
<name>A0A379DGV4_9PORP</name>
<evidence type="ECO:0000259" key="1">
    <source>
        <dbReference type="PROSITE" id="PS51729"/>
    </source>
</evidence>
<dbReference type="SUPFAM" id="SSF55729">
    <property type="entry name" value="Acyl-CoA N-acyltransferases (Nat)"/>
    <property type="match status" value="1"/>
</dbReference>
<organism evidence="2 3">
    <name type="scientific">Porphyromonas macacae</name>
    <dbReference type="NCBI Taxonomy" id="28115"/>
    <lineage>
        <taxon>Bacteria</taxon>
        <taxon>Pseudomonadati</taxon>
        <taxon>Bacteroidota</taxon>
        <taxon>Bacteroidia</taxon>
        <taxon>Bacteroidales</taxon>
        <taxon>Porphyromonadaceae</taxon>
        <taxon>Porphyromonas</taxon>
    </lineage>
</organism>
<dbReference type="InterPro" id="IPR016181">
    <property type="entry name" value="Acyl_CoA_acyltransferase"/>
</dbReference>
<accession>A0A379DGV4</accession>
<dbReference type="PROSITE" id="PS51729">
    <property type="entry name" value="GNAT_YJDJ"/>
    <property type="match status" value="1"/>
</dbReference>
<evidence type="ECO:0000313" key="3">
    <source>
        <dbReference type="Proteomes" id="UP000254263"/>
    </source>
</evidence>
<dbReference type="CDD" id="cd04301">
    <property type="entry name" value="NAT_SF"/>
    <property type="match status" value="1"/>
</dbReference>
<evidence type="ECO:0000313" key="2">
    <source>
        <dbReference type="EMBL" id="SUB77372.1"/>
    </source>
</evidence>
<dbReference type="InterPro" id="IPR045057">
    <property type="entry name" value="Gcn5-rel_NAT"/>
</dbReference>
<feature type="domain" description="N-acetyltransferase" evidence="1">
    <location>
        <begin position="7"/>
        <end position="94"/>
    </location>
</feature>
<dbReference type="InterPro" id="IPR031165">
    <property type="entry name" value="GNAT_YJDJ"/>
</dbReference>
<dbReference type="AlphaFoldDB" id="A0A379DGV4"/>
<sequence>MIEIIHTEKEGKGLFKAMESTREAGKMSYYIRQGKGEIVIDHTEVDNAFTGQGVGRKLVGEAVVFARKRGMKIDPQCSFARHILEKEQVFEDVL</sequence>